<accession>A0A2P1EHG7</accession>
<gene>
    <name evidence="2" type="ORF">mvtv_3</name>
</gene>
<name>A0A2P1EHG7_9VIRU</name>
<feature type="transmembrane region" description="Helical" evidence="1">
    <location>
        <begin position="27"/>
        <end position="47"/>
    </location>
</feature>
<keyword evidence="1" id="KW-0472">Membrane</keyword>
<sequence>MEQLNNLGDFIALHNSIMKAHKNDTKIWLYILIGIIIIMGIIILYLISKPIIVNNAYENLLNKIIENKNHNINTLDMKTPDTKSIDTKTQITPIIDNTERNIYDDFTNRYQNPSFY</sequence>
<keyword evidence="1" id="KW-0812">Transmembrane</keyword>
<reference evidence="2" key="1">
    <citation type="journal article" date="2019" name="ISME J.">
        <title>Exploration of the propagation of transpovirons within Mimiviridae reveals a unique example of commensalism in the viral world.</title>
        <authorList>
            <person name="Jeudy S."/>
            <person name="Bertaux L."/>
            <person name="Alempic J.-M."/>
            <person name="Lartigue A."/>
            <person name="Legendre M."/>
            <person name="Belmudes L."/>
            <person name="Santini S."/>
            <person name="Philippe N."/>
            <person name="Beucher L."/>
            <person name="Biondi E.G."/>
            <person name="Juul S."/>
            <person name="Turner D.J."/>
            <person name="Coute Y."/>
            <person name="Claverie J.-M."/>
            <person name="Abergel C."/>
        </authorList>
    </citation>
    <scope>NUCLEOTIDE SEQUENCE</scope>
    <source>
        <strain evidence="2">Vigne</strain>
    </source>
</reference>
<dbReference type="EMBL" id="MG807316">
    <property type="protein sequence ID" value="AVL93328.1"/>
    <property type="molecule type" value="Genomic_DNA"/>
</dbReference>
<keyword evidence="1" id="KW-1133">Transmembrane helix</keyword>
<evidence type="ECO:0000313" key="2">
    <source>
        <dbReference type="EMBL" id="AVL93328.1"/>
    </source>
</evidence>
<evidence type="ECO:0000256" key="1">
    <source>
        <dbReference type="SAM" id="Phobius"/>
    </source>
</evidence>
<protein>
    <submittedName>
        <fullName evidence="2">Uncharacterized protein</fullName>
    </submittedName>
</protein>
<organism evidence="2">
    <name type="scientific">Megavirus vitis transpoviron</name>
    <dbReference type="NCBI Taxonomy" id="2711275"/>
    <lineage>
        <taxon>Viruses</taxon>
        <taxon>unclassified satellites</taxon>
        <taxon>DNA satellites</taxon>
    </lineage>
</organism>
<proteinExistence type="predicted"/>